<dbReference type="EMBL" id="JAFBIL020000003">
    <property type="protein sequence ID" value="MBZ2207187.1"/>
    <property type="molecule type" value="Genomic_DNA"/>
</dbReference>
<gene>
    <name evidence="1" type="ORF">I4X03_007925</name>
</gene>
<organism evidence="1 2">
    <name type="scientific">Massilia soli</name>
    <dbReference type="NCBI Taxonomy" id="2792854"/>
    <lineage>
        <taxon>Bacteria</taxon>
        <taxon>Pseudomonadati</taxon>
        <taxon>Pseudomonadota</taxon>
        <taxon>Betaproteobacteria</taxon>
        <taxon>Burkholderiales</taxon>
        <taxon>Oxalobacteraceae</taxon>
        <taxon>Telluria group</taxon>
        <taxon>Massilia</taxon>
    </lineage>
</organism>
<proteinExistence type="predicted"/>
<comment type="caution">
    <text evidence="1">The sequence shown here is derived from an EMBL/GenBank/DDBJ whole genome shotgun (WGS) entry which is preliminary data.</text>
</comment>
<evidence type="ECO:0000313" key="2">
    <source>
        <dbReference type="Proteomes" id="UP000809349"/>
    </source>
</evidence>
<name>A0ABS7SLX8_9BURK</name>
<reference evidence="1 2" key="1">
    <citation type="submission" date="2021-08" db="EMBL/GenBank/DDBJ databases">
        <title>Massilia sp. R798.</title>
        <authorList>
            <person name="Baek J.H."/>
            <person name="Jung H.S."/>
            <person name="Kim K.R."/>
            <person name="Jeon C.O."/>
        </authorList>
    </citation>
    <scope>NUCLEOTIDE SEQUENCE [LARGE SCALE GENOMIC DNA]</scope>
    <source>
        <strain evidence="1 2">R798</strain>
    </source>
</reference>
<sequence>MNYSALPVPQPVDALAAIATHMSALPFGALTEDRRCQIVHNVFGPVVLLIEAIQLAAAAGPDEEAVLMHFIGSLHAQSELMKRDLHFQNLLERLQSCSKLGPLPG</sequence>
<evidence type="ECO:0000313" key="1">
    <source>
        <dbReference type="EMBL" id="MBZ2207187.1"/>
    </source>
</evidence>
<dbReference type="Proteomes" id="UP000809349">
    <property type="component" value="Unassembled WGS sequence"/>
</dbReference>
<protein>
    <submittedName>
        <fullName evidence="1">Uncharacterized protein</fullName>
    </submittedName>
</protein>
<keyword evidence="2" id="KW-1185">Reference proteome</keyword>
<dbReference type="RefSeq" id="WP_223467686.1">
    <property type="nucleotide sequence ID" value="NZ_JAFBIL020000003.1"/>
</dbReference>
<accession>A0ABS7SLX8</accession>